<accession>A0AAW3XLE6</accession>
<protein>
    <submittedName>
        <fullName evidence="1">Acyltransferase</fullName>
    </submittedName>
</protein>
<proteinExistence type="predicted"/>
<dbReference type="GO" id="GO:0016746">
    <property type="term" value="F:acyltransferase activity"/>
    <property type="evidence" value="ECO:0007669"/>
    <property type="project" value="UniProtKB-KW"/>
</dbReference>
<evidence type="ECO:0000313" key="2">
    <source>
        <dbReference type="Proteomes" id="UP000613022"/>
    </source>
</evidence>
<keyword evidence="1" id="KW-0012">Acyltransferase</keyword>
<name>A0AAW3XLE6_9ENTR</name>
<reference evidence="1" key="1">
    <citation type="submission" date="2020-08" db="EMBL/GenBank/DDBJ databases">
        <title>Distribution of Beta-Lactamase Producing Gram-Negative Bacterial Isolates in Isabela River of Santo Domingo, Dominican Republic.</title>
        <authorList>
            <person name="Calderon V."/>
            <person name="Del Rosario C."/>
            <person name="Duarte A."/>
            <person name="Bonnelly R."/>
            <person name="Barauna R."/>
            <person name="Ramos R.T."/>
            <person name="Perdomo O.P."/>
            <person name="Rodriguez De Francisco L.E."/>
            <person name="Franco De Los Santos E.F."/>
        </authorList>
    </citation>
    <scope>NUCLEOTIDE SEQUENCE</scope>
    <source>
        <strain evidence="1">INTEC_BI4_1.1</strain>
    </source>
</reference>
<sequence>MESNVERDTMRNLNKIWYSVRHLLSVYTTGYSLGKTHTGKRHSDLKTVFAMGSHNEIYELIRCELVTEGRQLLWRSRGLRLLHVVIGILVHRRDNYSVNLDYNMIKQTLKLNNIKQLITMEIPQTHKYDLEQYVKSLPVGNEDLVHTNVIGPFLKCYKFL</sequence>
<dbReference type="EMBL" id="JACSEP010000049">
    <property type="protein sequence ID" value="MBC6324677.1"/>
    <property type="molecule type" value="Genomic_DNA"/>
</dbReference>
<dbReference type="AlphaFoldDB" id="A0AAW3XLE6"/>
<gene>
    <name evidence="1" type="ORF">H9R40_15835</name>
</gene>
<evidence type="ECO:0000313" key="1">
    <source>
        <dbReference type="EMBL" id="MBC6324677.1"/>
    </source>
</evidence>
<dbReference type="Proteomes" id="UP000613022">
    <property type="component" value="Unassembled WGS sequence"/>
</dbReference>
<organism evidence="1 2">
    <name type="scientific">Enterobacter kobei</name>
    <dbReference type="NCBI Taxonomy" id="208224"/>
    <lineage>
        <taxon>Bacteria</taxon>
        <taxon>Pseudomonadati</taxon>
        <taxon>Pseudomonadota</taxon>
        <taxon>Gammaproteobacteria</taxon>
        <taxon>Enterobacterales</taxon>
        <taxon>Enterobacteriaceae</taxon>
        <taxon>Enterobacter</taxon>
        <taxon>Enterobacter cloacae complex</taxon>
    </lineage>
</organism>
<keyword evidence="1" id="KW-0808">Transferase</keyword>
<comment type="caution">
    <text evidence="1">The sequence shown here is derived from an EMBL/GenBank/DDBJ whole genome shotgun (WGS) entry which is preliminary data.</text>
</comment>